<feature type="region of interest" description="Disordered" evidence="4">
    <location>
        <begin position="504"/>
        <end position="662"/>
    </location>
</feature>
<dbReference type="GO" id="GO:0005881">
    <property type="term" value="C:cytoplasmic microtubule"/>
    <property type="evidence" value="ECO:0007669"/>
    <property type="project" value="UniProtKB-ARBA"/>
</dbReference>
<protein>
    <submittedName>
        <fullName evidence="6">Microtubule-associated protein, microtubule dynamics during spindle orientation</fullName>
    </submittedName>
</protein>
<dbReference type="InterPro" id="IPR045110">
    <property type="entry name" value="XMAP215"/>
</dbReference>
<dbReference type="GO" id="GO:0000776">
    <property type="term" value="C:kinetochore"/>
    <property type="evidence" value="ECO:0007669"/>
    <property type="project" value="UniProtKB-ARBA"/>
</dbReference>
<feature type="domain" description="TOG" evidence="5">
    <location>
        <begin position="1"/>
        <end position="234"/>
    </location>
</feature>
<dbReference type="AlphaFoldDB" id="A0A8H3F0G4"/>
<dbReference type="GO" id="GO:1990498">
    <property type="term" value="C:mitotic spindle microtubule"/>
    <property type="evidence" value="ECO:0007669"/>
    <property type="project" value="UniProtKB-ARBA"/>
</dbReference>
<dbReference type="InterPro" id="IPR016024">
    <property type="entry name" value="ARM-type_fold"/>
</dbReference>
<dbReference type="Pfam" id="PF21042">
    <property type="entry name" value="Stu2_CTS"/>
    <property type="match status" value="1"/>
</dbReference>
<feature type="compositionally biased region" description="Low complexity" evidence="4">
    <location>
        <begin position="569"/>
        <end position="580"/>
    </location>
</feature>
<dbReference type="PANTHER" id="PTHR12609">
    <property type="entry name" value="MICROTUBULE ASSOCIATED PROTEIN XMAP215"/>
    <property type="match status" value="1"/>
</dbReference>
<dbReference type="GO" id="GO:0061863">
    <property type="term" value="F:microtubule plus end polymerase"/>
    <property type="evidence" value="ECO:0007669"/>
    <property type="project" value="InterPro"/>
</dbReference>
<accession>A0A8H3F0G4</accession>
<comment type="subcellular location">
    <subcellularLocation>
        <location evidence="1">Cytoplasm</location>
        <location evidence="1">Cytoskeleton</location>
        <location evidence="1">Microtubule organizing center</location>
        <location evidence="1">Spindle pole body</location>
    </subcellularLocation>
</comment>
<feature type="region of interest" description="Disordered" evidence="4">
    <location>
        <begin position="833"/>
        <end position="855"/>
    </location>
</feature>
<dbReference type="InterPro" id="IPR048492">
    <property type="entry name" value="Stu2_CTS"/>
</dbReference>
<proteinExistence type="predicted"/>
<feature type="compositionally biased region" description="Low complexity" evidence="4">
    <location>
        <begin position="510"/>
        <end position="538"/>
    </location>
</feature>
<dbReference type="InterPro" id="IPR034085">
    <property type="entry name" value="TOG"/>
</dbReference>
<dbReference type="GO" id="GO:0051315">
    <property type="term" value="P:attachment of mitotic spindle microtubules to kinetochore"/>
    <property type="evidence" value="ECO:0007669"/>
    <property type="project" value="UniProtKB-ARBA"/>
</dbReference>
<evidence type="ECO:0000256" key="3">
    <source>
        <dbReference type="ARBA" id="ARBA00023212"/>
    </source>
</evidence>
<feature type="compositionally biased region" description="Basic and acidic residues" evidence="4">
    <location>
        <begin position="841"/>
        <end position="855"/>
    </location>
</feature>
<dbReference type="InterPro" id="IPR048491">
    <property type="entry name" value="XMAP215_CLASP_TOG"/>
</dbReference>
<dbReference type="OrthoDB" id="205662at2759"/>
<dbReference type="Pfam" id="PF21041">
    <property type="entry name" value="XMAP215_CLASP_TOG"/>
    <property type="match status" value="2"/>
</dbReference>
<evidence type="ECO:0000259" key="5">
    <source>
        <dbReference type="SMART" id="SM01349"/>
    </source>
</evidence>
<evidence type="ECO:0000256" key="1">
    <source>
        <dbReference type="ARBA" id="ARBA00004317"/>
    </source>
</evidence>
<dbReference type="GO" id="GO:0051010">
    <property type="term" value="F:microtubule plus-end binding"/>
    <property type="evidence" value="ECO:0007669"/>
    <property type="project" value="InterPro"/>
</dbReference>
<organism evidence="6 7">
    <name type="scientific">Heterodermia speciosa</name>
    <dbReference type="NCBI Taxonomy" id="116794"/>
    <lineage>
        <taxon>Eukaryota</taxon>
        <taxon>Fungi</taxon>
        <taxon>Dikarya</taxon>
        <taxon>Ascomycota</taxon>
        <taxon>Pezizomycotina</taxon>
        <taxon>Lecanoromycetes</taxon>
        <taxon>OSLEUM clade</taxon>
        <taxon>Lecanoromycetidae</taxon>
        <taxon>Caliciales</taxon>
        <taxon>Physciaceae</taxon>
        <taxon>Heterodermia</taxon>
    </lineage>
</organism>
<keyword evidence="7" id="KW-1185">Reference proteome</keyword>
<dbReference type="SMART" id="SM01349">
    <property type="entry name" value="TOG"/>
    <property type="match status" value="2"/>
</dbReference>
<dbReference type="GO" id="GO:0099070">
    <property type="term" value="C:static microtubule bundle"/>
    <property type="evidence" value="ECO:0007669"/>
    <property type="project" value="UniProtKB-ARBA"/>
</dbReference>
<feature type="domain" description="TOG" evidence="5">
    <location>
        <begin position="274"/>
        <end position="506"/>
    </location>
</feature>
<reference evidence="6" key="1">
    <citation type="submission" date="2021-03" db="EMBL/GenBank/DDBJ databases">
        <authorList>
            <person name="Tagirdzhanova G."/>
        </authorList>
    </citation>
    <scope>NUCLEOTIDE SEQUENCE</scope>
</reference>
<dbReference type="GO" id="GO:0044732">
    <property type="term" value="C:mitotic spindle pole body"/>
    <property type="evidence" value="ECO:0007669"/>
    <property type="project" value="UniProtKB-ARBA"/>
</dbReference>
<evidence type="ECO:0000313" key="6">
    <source>
        <dbReference type="EMBL" id="CAF9916032.1"/>
    </source>
</evidence>
<keyword evidence="3" id="KW-0206">Cytoskeleton</keyword>
<evidence type="ECO:0000313" key="7">
    <source>
        <dbReference type="Proteomes" id="UP000664521"/>
    </source>
</evidence>
<dbReference type="Gene3D" id="1.25.10.10">
    <property type="entry name" value="Leucine-rich Repeat Variant"/>
    <property type="match status" value="2"/>
</dbReference>
<dbReference type="GO" id="GO:0000022">
    <property type="term" value="P:mitotic spindle elongation"/>
    <property type="evidence" value="ECO:0007669"/>
    <property type="project" value="UniProtKB-ARBA"/>
</dbReference>
<dbReference type="GO" id="GO:0046785">
    <property type="term" value="P:microtubule polymerization"/>
    <property type="evidence" value="ECO:0007669"/>
    <property type="project" value="InterPro"/>
</dbReference>
<gene>
    <name evidence="6" type="primary">STU2</name>
    <name evidence="6" type="ORF">HETSPECPRED_002732</name>
</gene>
<feature type="compositionally biased region" description="Low complexity" evidence="4">
    <location>
        <begin position="638"/>
        <end position="658"/>
    </location>
</feature>
<name>A0A8H3F0G4_9LECA</name>
<dbReference type="FunFam" id="1.25.10.10:FF:000019">
    <property type="entry name" value="Cytoskeleton-associated protein 5"/>
    <property type="match status" value="1"/>
</dbReference>
<dbReference type="SUPFAM" id="SSF48371">
    <property type="entry name" value="ARM repeat"/>
    <property type="match status" value="1"/>
</dbReference>
<comment type="caution">
    <text evidence="6">The sequence shown here is derived from an EMBL/GenBank/DDBJ whole genome shotgun (WGS) entry which is preliminary data.</text>
</comment>
<sequence length="905" mass="98745">MADQEEDFSSLPLPDRFVHKNWKVRKQGYEDAAKAFEVTPDESDPTFKPFLLDSGLWKGAVADSNVAAQQDGINALCAFLKFGGQDACRRSRNATISPIVEKGLSSTRAATKQSALEALLLYIELDKSDPVIEDLLPSLSHKQPKIIAATLAAMTAIYHAYGVKIVDPKPVLKQLPKVFGHADKNVRAEASNLAVELYRWLREAMKTLFWNDLKPVQQQDLEKLFEAIKQEPPPTQERLLRSQQAAKAAAPVAEDGLEEEGEAGEVEPEVDAFDLAEPVDVLSKMPKDFSENMASSKWKDRKETLDALFAVANTDRIKEGQYDDVVAALAKSMKDANIAVVTVAANCIEVLAKGLRRSFAKYRGRVMAPIMEKLKEKKQSVADALGQALDAVFASTGLSECLEDVLEFLKHKNPQVKAETLKFLIRCLKTTREAPSKPETKSIADAATKLLTESVEATRSGGAEVLGTLMKIMGERVMGPHMEGLDDIRKTKIKEYCEAAEVKAKDKPKPVAAAPKAAAAPAAAQKKPIAKKIAPGLKKPARASTPQEEPPPSQYKQVFPPKAIPSKVGGLPKPGLAAPGTSGLKPASKVGGLKAPSSLQSPRRNITPPTSTEEDTAPVPKLGRGLTGRSLGKPTPLSASTTEPPSSNSSQPSALSSAERAELEELRIERDRSARTIDDLLASKAKQTSQIHELQNENAQLIEERTNNMLSIKAKETQLVRARADAEEAEQTVQKQARELDRLRRELSRNAREASPTATEDQIYRDSGGSSANGSHLARVDTGREMGFQHTKLARDYVAGPEEEKENGALMDEGMKIRDREASPARPVELRREVSAGGGVGRKEKEQEGPEVGEQKWKRAAEVTNQLKARIELMKVCYIRISILPRPPTDSSHVLTFGPCVVWKG</sequence>
<evidence type="ECO:0000256" key="2">
    <source>
        <dbReference type="ARBA" id="ARBA00022490"/>
    </source>
</evidence>
<dbReference type="Proteomes" id="UP000664521">
    <property type="component" value="Unassembled WGS sequence"/>
</dbReference>
<dbReference type="FunFam" id="1.25.10.10:FF:000282">
    <property type="entry name" value="Spindle pole body component"/>
    <property type="match status" value="1"/>
</dbReference>
<dbReference type="EMBL" id="CAJPDS010000017">
    <property type="protein sequence ID" value="CAF9916032.1"/>
    <property type="molecule type" value="Genomic_DNA"/>
</dbReference>
<keyword evidence="2" id="KW-0963">Cytoplasm</keyword>
<dbReference type="InterPro" id="IPR011989">
    <property type="entry name" value="ARM-like"/>
</dbReference>
<dbReference type="GO" id="GO:1990571">
    <property type="term" value="P:meiotic centromere clustering"/>
    <property type="evidence" value="ECO:0007669"/>
    <property type="project" value="UniProtKB-ARBA"/>
</dbReference>
<dbReference type="GO" id="GO:0030951">
    <property type="term" value="P:establishment or maintenance of microtubule cytoskeleton polarity"/>
    <property type="evidence" value="ECO:0007669"/>
    <property type="project" value="InterPro"/>
</dbReference>
<feature type="region of interest" description="Disordered" evidence="4">
    <location>
        <begin position="749"/>
        <end position="777"/>
    </location>
</feature>
<feature type="compositionally biased region" description="Polar residues" evidence="4">
    <location>
        <begin position="597"/>
        <end position="611"/>
    </location>
</feature>
<evidence type="ECO:0000256" key="4">
    <source>
        <dbReference type="SAM" id="MobiDB-lite"/>
    </source>
</evidence>